<sequence>MWRLHRWSPVQQRSHLLSHEHHRRHHAPPPTSSSAEPSPSASSVHLEDRITHLEEQFTGVSTWLDRSNRESCPMTRSDPNSSEVVDRVRHVAEVIFSPNFST</sequence>
<name>A0AAV2FRF3_9ROSI</name>
<evidence type="ECO:0000256" key="1">
    <source>
        <dbReference type="SAM" id="MobiDB-lite"/>
    </source>
</evidence>
<organism evidence="2 3">
    <name type="scientific">Linum trigynum</name>
    <dbReference type="NCBI Taxonomy" id="586398"/>
    <lineage>
        <taxon>Eukaryota</taxon>
        <taxon>Viridiplantae</taxon>
        <taxon>Streptophyta</taxon>
        <taxon>Embryophyta</taxon>
        <taxon>Tracheophyta</taxon>
        <taxon>Spermatophyta</taxon>
        <taxon>Magnoliopsida</taxon>
        <taxon>eudicotyledons</taxon>
        <taxon>Gunneridae</taxon>
        <taxon>Pentapetalae</taxon>
        <taxon>rosids</taxon>
        <taxon>fabids</taxon>
        <taxon>Malpighiales</taxon>
        <taxon>Linaceae</taxon>
        <taxon>Linum</taxon>
    </lineage>
</organism>
<dbReference type="Proteomes" id="UP001497516">
    <property type="component" value="Chromosome 7"/>
</dbReference>
<reference evidence="2 3" key="1">
    <citation type="submission" date="2024-04" db="EMBL/GenBank/DDBJ databases">
        <authorList>
            <person name="Fracassetti M."/>
        </authorList>
    </citation>
    <scope>NUCLEOTIDE SEQUENCE [LARGE SCALE GENOMIC DNA]</scope>
</reference>
<protein>
    <submittedName>
        <fullName evidence="2">Uncharacterized protein</fullName>
    </submittedName>
</protein>
<evidence type="ECO:0000313" key="3">
    <source>
        <dbReference type="Proteomes" id="UP001497516"/>
    </source>
</evidence>
<gene>
    <name evidence="2" type="ORF">LTRI10_LOCUS41015</name>
</gene>
<evidence type="ECO:0000313" key="2">
    <source>
        <dbReference type="EMBL" id="CAL1400919.1"/>
    </source>
</evidence>
<feature type="region of interest" description="Disordered" evidence="1">
    <location>
        <begin position="1"/>
        <end position="47"/>
    </location>
</feature>
<dbReference type="AlphaFoldDB" id="A0AAV2FRF3"/>
<feature type="compositionally biased region" description="Low complexity" evidence="1">
    <location>
        <begin position="32"/>
        <end position="43"/>
    </location>
</feature>
<dbReference type="EMBL" id="OZ034820">
    <property type="protein sequence ID" value="CAL1400919.1"/>
    <property type="molecule type" value="Genomic_DNA"/>
</dbReference>
<accession>A0AAV2FRF3</accession>
<proteinExistence type="predicted"/>
<keyword evidence="3" id="KW-1185">Reference proteome</keyword>